<dbReference type="Pfam" id="PF00001">
    <property type="entry name" value="7tm_1"/>
    <property type="match status" value="1"/>
</dbReference>
<dbReference type="PROSITE" id="PS00237">
    <property type="entry name" value="G_PROTEIN_RECEP_F1_1"/>
    <property type="match status" value="1"/>
</dbReference>
<keyword evidence="3 9" id="KW-0812">Transmembrane</keyword>
<keyword evidence="5 9" id="KW-0297">G-protein coupled receptor</keyword>
<evidence type="ECO:0000313" key="14">
    <source>
        <dbReference type="Proteomes" id="UP001286313"/>
    </source>
</evidence>
<name>A0AAE1F5H6_PETCI</name>
<dbReference type="Gene3D" id="1.20.1070.10">
    <property type="entry name" value="Rhodopsin 7-helix transmembrane proteins"/>
    <property type="match status" value="1"/>
</dbReference>
<comment type="subcellular location">
    <subcellularLocation>
        <location evidence="1">Membrane</location>
        <topology evidence="1">Multi-pass membrane protein</topology>
    </subcellularLocation>
</comment>
<feature type="transmembrane region" description="Helical" evidence="11">
    <location>
        <begin position="155"/>
        <end position="176"/>
    </location>
</feature>
<organism evidence="13 14">
    <name type="scientific">Petrolisthes cinctipes</name>
    <name type="common">Flat porcelain crab</name>
    <dbReference type="NCBI Taxonomy" id="88211"/>
    <lineage>
        <taxon>Eukaryota</taxon>
        <taxon>Metazoa</taxon>
        <taxon>Ecdysozoa</taxon>
        <taxon>Arthropoda</taxon>
        <taxon>Crustacea</taxon>
        <taxon>Multicrustacea</taxon>
        <taxon>Malacostraca</taxon>
        <taxon>Eumalacostraca</taxon>
        <taxon>Eucarida</taxon>
        <taxon>Decapoda</taxon>
        <taxon>Pleocyemata</taxon>
        <taxon>Anomura</taxon>
        <taxon>Galatheoidea</taxon>
        <taxon>Porcellanidae</taxon>
        <taxon>Petrolisthes</taxon>
    </lineage>
</organism>
<protein>
    <recommendedName>
        <fullName evidence="12">G-protein coupled receptors family 1 profile domain-containing protein</fullName>
    </recommendedName>
</protein>
<dbReference type="AlphaFoldDB" id="A0AAE1F5H6"/>
<feature type="transmembrane region" description="Helical" evidence="11">
    <location>
        <begin position="117"/>
        <end position="143"/>
    </location>
</feature>
<evidence type="ECO:0000256" key="2">
    <source>
        <dbReference type="ARBA" id="ARBA00010663"/>
    </source>
</evidence>
<evidence type="ECO:0000256" key="1">
    <source>
        <dbReference type="ARBA" id="ARBA00004141"/>
    </source>
</evidence>
<feature type="domain" description="G-protein coupled receptors family 1 profile" evidence="12">
    <location>
        <begin position="135"/>
        <end position="274"/>
    </location>
</feature>
<evidence type="ECO:0000259" key="12">
    <source>
        <dbReference type="PROSITE" id="PS50262"/>
    </source>
</evidence>
<dbReference type="Proteomes" id="UP001286313">
    <property type="component" value="Unassembled WGS sequence"/>
</dbReference>
<dbReference type="SUPFAM" id="SSF81321">
    <property type="entry name" value="Family A G protein-coupled receptor-like"/>
    <property type="match status" value="1"/>
</dbReference>
<evidence type="ECO:0000256" key="6">
    <source>
        <dbReference type="ARBA" id="ARBA00023136"/>
    </source>
</evidence>
<feature type="compositionally biased region" description="Low complexity" evidence="10">
    <location>
        <begin position="19"/>
        <end position="29"/>
    </location>
</feature>
<feature type="region of interest" description="Disordered" evidence="10">
    <location>
        <begin position="10"/>
        <end position="33"/>
    </location>
</feature>
<keyword evidence="4 11" id="KW-1133">Transmembrane helix</keyword>
<dbReference type="InterPro" id="IPR000276">
    <property type="entry name" value="GPCR_Rhodpsn"/>
</dbReference>
<evidence type="ECO:0000256" key="11">
    <source>
        <dbReference type="SAM" id="Phobius"/>
    </source>
</evidence>
<accession>A0AAE1F5H6</accession>
<evidence type="ECO:0000256" key="3">
    <source>
        <dbReference type="ARBA" id="ARBA00022692"/>
    </source>
</evidence>
<dbReference type="GO" id="GO:0004930">
    <property type="term" value="F:G protein-coupled receptor activity"/>
    <property type="evidence" value="ECO:0007669"/>
    <property type="project" value="UniProtKB-KW"/>
</dbReference>
<dbReference type="PRINTS" id="PR00237">
    <property type="entry name" value="GPCRRHODOPSN"/>
</dbReference>
<sequence>MTTEVLSLLRGMETQYDPTTTTTTTTTTTSPPFQDPHHLSALDDTHQLDQLFYNFSIFYPDVDWNYEDINITDFPFLVRAIERGLGATTTTATTGGEKEGAGSNSTDTALYQVPTGIVVLLSIFYGSISLIAVVGNALVMWIVATTRRMHSVTNYFIANLALADIIIGLFSIPFQFQAALLQRWNLPEFMCAFCPFFQTVSVNVSIFTLTAIAVDRYRAIVFPLNARPSKFRSKVVIASIWLFSATLAIPNASPSESWTMWTPGQARSNPTVVL</sequence>
<comment type="caution">
    <text evidence="13">The sequence shown here is derived from an EMBL/GenBank/DDBJ whole genome shotgun (WGS) entry which is preliminary data.</text>
</comment>
<evidence type="ECO:0000256" key="4">
    <source>
        <dbReference type="ARBA" id="ARBA00022989"/>
    </source>
</evidence>
<gene>
    <name evidence="13" type="ORF">Pcinc_027221</name>
</gene>
<proteinExistence type="inferred from homology"/>
<dbReference type="EMBL" id="JAWQEG010003235">
    <property type="protein sequence ID" value="KAK3867311.1"/>
    <property type="molecule type" value="Genomic_DNA"/>
</dbReference>
<keyword evidence="14" id="KW-1185">Reference proteome</keyword>
<keyword evidence="7 9" id="KW-0675">Receptor</keyword>
<reference evidence="13" key="1">
    <citation type="submission" date="2023-10" db="EMBL/GenBank/DDBJ databases">
        <title>Genome assemblies of two species of porcelain crab, Petrolisthes cinctipes and Petrolisthes manimaculis (Anomura: Porcellanidae).</title>
        <authorList>
            <person name="Angst P."/>
        </authorList>
    </citation>
    <scope>NUCLEOTIDE SEQUENCE</scope>
    <source>
        <strain evidence="13">PB745_01</strain>
        <tissue evidence="13">Gill</tissue>
    </source>
</reference>
<dbReference type="GO" id="GO:0005886">
    <property type="term" value="C:plasma membrane"/>
    <property type="evidence" value="ECO:0007669"/>
    <property type="project" value="TreeGrafter"/>
</dbReference>
<evidence type="ECO:0000256" key="10">
    <source>
        <dbReference type="SAM" id="MobiDB-lite"/>
    </source>
</evidence>
<dbReference type="PANTHER" id="PTHR45695:SF9">
    <property type="entry name" value="LEUCOKININ RECEPTOR"/>
    <property type="match status" value="1"/>
</dbReference>
<keyword evidence="8 9" id="KW-0807">Transducer</keyword>
<keyword evidence="6 11" id="KW-0472">Membrane</keyword>
<evidence type="ECO:0000256" key="5">
    <source>
        <dbReference type="ARBA" id="ARBA00023040"/>
    </source>
</evidence>
<dbReference type="PANTHER" id="PTHR45695">
    <property type="entry name" value="LEUCOKININ RECEPTOR-RELATED"/>
    <property type="match status" value="1"/>
</dbReference>
<evidence type="ECO:0000256" key="9">
    <source>
        <dbReference type="RuleBase" id="RU000688"/>
    </source>
</evidence>
<feature type="transmembrane region" description="Helical" evidence="11">
    <location>
        <begin position="196"/>
        <end position="214"/>
    </location>
</feature>
<evidence type="ECO:0000256" key="8">
    <source>
        <dbReference type="ARBA" id="ARBA00023224"/>
    </source>
</evidence>
<feature type="transmembrane region" description="Helical" evidence="11">
    <location>
        <begin position="235"/>
        <end position="253"/>
    </location>
</feature>
<dbReference type="PROSITE" id="PS50262">
    <property type="entry name" value="G_PROTEIN_RECEP_F1_2"/>
    <property type="match status" value="1"/>
</dbReference>
<dbReference type="InterPro" id="IPR017452">
    <property type="entry name" value="GPCR_Rhodpsn_7TM"/>
</dbReference>
<comment type="similarity">
    <text evidence="2 9">Belongs to the G-protein coupled receptor 1 family.</text>
</comment>
<evidence type="ECO:0000313" key="13">
    <source>
        <dbReference type="EMBL" id="KAK3867311.1"/>
    </source>
</evidence>
<evidence type="ECO:0000256" key="7">
    <source>
        <dbReference type="ARBA" id="ARBA00023170"/>
    </source>
</evidence>